<evidence type="ECO:0000313" key="2">
    <source>
        <dbReference type="Proteomes" id="UP001060085"/>
    </source>
</evidence>
<gene>
    <name evidence="1" type="ORF">M9H77_31677</name>
</gene>
<reference evidence="2" key="1">
    <citation type="journal article" date="2023" name="Nat. Plants">
        <title>Single-cell RNA sequencing provides a high-resolution roadmap for understanding the multicellular compartmentation of specialized metabolism.</title>
        <authorList>
            <person name="Sun S."/>
            <person name="Shen X."/>
            <person name="Li Y."/>
            <person name="Li Y."/>
            <person name="Wang S."/>
            <person name="Li R."/>
            <person name="Zhang H."/>
            <person name="Shen G."/>
            <person name="Guo B."/>
            <person name="Wei J."/>
            <person name="Xu J."/>
            <person name="St-Pierre B."/>
            <person name="Chen S."/>
            <person name="Sun C."/>
        </authorList>
    </citation>
    <scope>NUCLEOTIDE SEQUENCE [LARGE SCALE GENOMIC DNA]</scope>
</reference>
<organism evidence="1 2">
    <name type="scientific">Catharanthus roseus</name>
    <name type="common">Madagascar periwinkle</name>
    <name type="synonym">Vinca rosea</name>
    <dbReference type="NCBI Taxonomy" id="4058"/>
    <lineage>
        <taxon>Eukaryota</taxon>
        <taxon>Viridiplantae</taxon>
        <taxon>Streptophyta</taxon>
        <taxon>Embryophyta</taxon>
        <taxon>Tracheophyta</taxon>
        <taxon>Spermatophyta</taxon>
        <taxon>Magnoliopsida</taxon>
        <taxon>eudicotyledons</taxon>
        <taxon>Gunneridae</taxon>
        <taxon>Pentapetalae</taxon>
        <taxon>asterids</taxon>
        <taxon>lamiids</taxon>
        <taxon>Gentianales</taxon>
        <taxon>Apocynaceae</taxon>
        <taxon>Rauvolfioideae</taxon>
        <taxon>Vinceae</taxon>
        <taxon>Catharanthinae</taxon>
        <taxon>Catharanthus</taxon>
    </lineage>
</organism>
<keyword evidence="2" id="KW-1185">Reference proteome</keyword>
<proteinExistence type="predicted"/>
<dbReference type="Proteomes" id="UP001060085">
    <property type="component" value="Linkage Group LG07"/>
</dbReference>
<comment type="caution">
    <text evidence="1">The sequence shown here is derived from an EMBL/GenBank/DDBJ whole genome shotgun (WGS) entry which is preliminary data.</text>
</comment>
<dbReference type="EMBL" id="CM044707">
    <property type="protein sequence ID" value="KAI5654490.1"/>
    <property type="molecule type" value="Genomic_DNA"/>
</dbReference>
<sequence>MRVSSTDVKSERIKTHQCSFYTRMQRNIQCRSRAQRTRSGSQNEVIRIKFQRLVCSGINLSFKPLLALHKAAIPPQSMMQCPRRPIRRHPPRSMPLFKWIRSPESESSMPSKEAFVRGTSHIRCNPLTLPNIRS</sequence>
<evidence type="ECO:0000313" key="1">
    <source>
        <dbReference type="EMBL" id="KAI5654490.1"/>
    </source>
</evidence>
<name>A0ACC0A0Q6_CATRO</name>
<protein>
    <submittedName>
        <fullName evidence="1">Uncharacterized protein</fullName>
    </submittedName>
</protein>
<accession>A0ACC0A0Q6</accession>